<gene>
    <name evidence="4" type="ordered locus">Npun_F3278</name>
</gene>
<dbReference type="AlphaFoldDB" id="B2IZU7"/>
<dbReference type="PANTHER" id="PTHR42748:SF32">
    <property type="entry name" value="NMRA-LIKE DOMAIN-CONTAINING PROTEIN"/>
    <property type="match status" value="1"/>
</dbReference>
<dbReference type="PANTHER" id="PTHR42748">
    <property type="entry name" value="NITROGEN METABOLITE REPRESSION PROTEIN NMRA FAMILY MEMBER"/>
    <property type="match status" value="1"/>
</dbReference>
<name>B2IZU7_NOSP7</name>
<dbReference type="InterPro" id="IPR051164">
    <property type="entry name" value="NmrA-like_oxidored"/>
</dbReference>
<dbReference type="Pfam" id="PF05368">
    <property type="entry name" value="NmrA"/>
    <property type="match status" value="1"/>
</dbReference>
<keyword evidence="5" id="KW-1185">Reference proteome</keyword>
<dbReference type="EnsemblBacteria" id="ACC81718">
    <property type="protein sequence ID" value="ACC81718"/>
    <property type="gene ID" value="Npun_F3278"/>
</dbReference>
<reference evidence="5" key="1">
    <citation type="submission" date="2008-04" db="EMBL/GenBank/DDBJ databases">
        <title>Complete sequence of chromosome of Nostoc punctiforme ATCC 29133.</title>
        <authorList>
            <consortium name="US DOE Joint Genome Institute"/>
            <person name="Copeland A."/>
            <person name="Lucas S."/>
            <person name="Lapidus A."/>
            <person name="Glavina del Rio T."/>
            <person name="Dalin E."/>
            <person name="Tice H."/>
            <person name="Pitluck S."/>
            <person name="Chain P."/>
            <person name="Malfatti S."/>
            <person name="Shin M."/>
            <person name="Vergez L."/>
            <person name="Schmutz J."/>
            <person name="Larimer F."/>
            <person name="Land M."/>
            <person name="Hauser L."/>
            <person name="Kyrpides N."/>
            <person name="Kim E."/>
            <person name="Meeks J.C."/>
            <person name="Elhai J."/>
            <person name="Campbell E.L."/>
            <person name="Thiel T."/>
            <person name="Longmire J."/>
            <person name="Potts M."/>
            <person name="Atlas R."/>
        </authorList>
    </citation>
    <scope>NUCLEOTIDE SEQUENCE [LARGE SCALE GENOMIC DNA]</scope>
    <source>
        <strain evidence="5">ATCC 29133 / PCC 73102</strain>
    </source>
</reference>
<reference evidence="4 5" key="2">
    <citation type="journal article" date="2013" name="Plant Physiol.">
        <title>A Nostoc punctiforme Sugar Transporter Necessary to Establish a Cyanobacterium-Plant Symbiosis.</title>
        <authorList>
            <person name="Ekman M."/>
            <person name="Picossi S."/>
            <person name="Campbell E.L."/>
            <person name="Meeks J.C."/>
            <person name="Flores E."/>
        </authorList>
    </citation>
    <scope>NUCLEOTIDE SEQUENCE [LARGE SCALE GENOMIC DNA]</scope>
    <source>
        <strain evidence="5">ATCC 29133 / PCC 73102</strain>
    </source>
</reference>
<dbReference type="KEGG" id="npu:Npun_F3278"/>
<evidence type="ECO:0000256" key="1">
    <source>
        <dbReference type="ARBA" id="ARBA00006328"/>
    </source>
</evidence>
<dbReference type="SUPFAM" id="SSF51735">
    <property type="entry name" value="NAD(P)-binding Rossmann-fold domains"/>
    <property type="match status" value="1"/>
</dbReference>
<evidence type="ECO:0000259" key="3">
    <source>
        <dbReference type="Pfam" id="PF05368"/>
    </source>
</evidence>
<dbReference type="STRING" id="63737.Npun_F3278"/>
<protein>
    <submittedName>
        <fullName evidence="4">NmrA family protein</fullName>
    </submittedName>
</protein>
<dbReference type="EMBL" id="CP001037">
    <property type="protein sequence ID" value="ACC81718.1"/>
    <property type="molecule type" value="Genomic_DNA"/>
</dbReference>
<evidence type="ECO:0000313" key="4">
    <source>
        <dbReference type="EMBL" id="ACC81718.1"/>
    </source>
</evidence>
<evidence type="ECO:0000256" key="2">
    <source>
        <dbReference type="ARBA" id="ARBA00022857"/>
    </source>
</evidence>
<sequence>MAWNYCLLLLSLDKLNLNQELRVEERMSNFRDRTESNTDKVLLIGVTGGTGGNVVKGFLEQGVTNLRVITREIDLNRPTLAKLNNAGVELVKANLDDKTSLIAAFAGISAVYCHATSADSAKIDPLEVERARRVAQAAKQAEIKHFVYNSAGGADRNSGIPRIEQKYQVEEILKEAGLPTTMLRACLFMEEFWKKYTRPSIIKGSFPFSIQPDKPLHLITTKDMGRVAAYVIKHPTKYIGQEIELAGDVLTPKQMAEAFSQAQGLKVVHKETPAWIFLLLLQKELFDLIQWYRKKGYQADVQRLREEFPGLLTTFSEFLAETHWSNAELTYESLRSH</sequence>
<dbReference type="InterPro" id="IPR036291">
    <property type="entry name" value="NAD(P)-bd_dom_sf"/>
</dbReference>
<evidence type="ECO:0000313" key="5">
    <source>
        <dbReference type="Proteomes" id="UP000001191"/>
    </source>
</evidence>
<organism evidence="4 5">
    <name type="scientific">Nostoc punctiforme (strain ATCC 29133 / PCC 73102)</name>
    <dbReference type="NCBI Taxonomy" id="63737"/>
    <lineage>
        <taxon>Bacteria</taxon>
        <taxon>Bacillati</taxon>
        <taxon>Cyanobacteriota</taxon>
        <taxon>Cyanophyceae</taxon>
        <taxon>Nostocales</taxon>
        <taxon>Nostocaceae</taxon>
        <taxon>Nostoc</taxon>
    </lineage>
</organism>
<feature type="domain" description="NmrA-like" evidence="3">
    <location>
        <begin position="38"/>
        <end position="319"/>
    </location>
</feature>
<proteinExistence type="inferred from homology"/>
<accession>B2IZU7</accession>
<dbReference type="RefSeq" id="WP_012409697.1">
    <property type="nucleotide sequence ID" value="NC_010628.1"/>
</dbReference>
<dbReference type="HOGENOM" id="CLU_007383_8_4_3"/>
<dbReference type="InterPro" id="IPR008030">
    <property type="entry name" value="NmrA-like"/>
</dbReference>
<dbReference type="eggNOG" id="COG0702">
    <property type="taxonomic scope" value="Bacteria"/>
</dbReference>
<dbReference type="Gene3D" id="3.40.50.720">
    <property type="entry name" value="NAD(P)-binding Rossmann-like Domain"/>
    <property type="match status" value="1"/>
</dbReference>
<dbReference type="PhylomeDB" id="B2IZU7"/>
<comment type="similarity">
    <text evidence="1">Belongs to the NmrA-type oxidoreductase family.</text>
</comment>
<dbReference type="Proteomes" id="UP000001191">
    <property type="component" value="Chromosome"/>
</dbReference>
<keyword evidence="2" id="KW-0521">NADP</keyword>